<feature type="region of interest" description="Disordered" evidence="1">
    <location>
        <begin position="1"/>
        <end position="29"/>
    </location>
</feature>
<gene>
    <name evidence="2" type="ORF">PEVE_00008461</name>
</gene>
<feature type="compositionally biased region" description="Polar residues" evidence="1">
    <location>
        <begin position="81"/>
        <end position="97"/>
    </location>
</feature>
<evidence type="ECO:0000256" key="1">
    <source>
        <dbReference type="SAM" id="MobiDB-lite"/>
    </source>
</evidence>
<feature type="region of interest" description="Disordered" evidence="1">
    <location>
        <begin position="68"/>
        <end position="100"/>
    </location>
</feature>
<protein>
    <submittedName>
        <fullName evidence="2">Uncharacterized protein</fullName>
    </submittedName>
</protein>
<keyword evidence="3" id="KW-1185">Reference proteome</keyword>
<evidence type="ECO:0000313" key="3">
    <source>
        <dbReference type="Proteomes" id="UP001159427"/>
    </source>
</evidence>
<name>A0ABN8R3S6_9CNID</name>
<dbReference type="Proteomes" id="UP001159427">
    <property type="component" value="Unassembled WGS sequence"/>
</dbReference>
<evidence type="ECO:0000313" key="2">
    <source>
        <dbReference type="EMBL" id="CAH3172498.1"/>
    </source>
</evidence>
<sequence>MVKTNDRVSSMESRFEQHSGNLPPFLDDQTSGTLYSKECVPLPLSPKLRLLNQNTRLLIKPSNETIVSQSAEGSQAHKVASNKSSLYNPDSPQSSWEPRQELASFLDKQFRRKMMYCLITPTLDPSD</sequence>
<organism evidence="2 3">
    <name type="scientific">Porites evermanni</name>
    <dbReference type="NCBI Taxonomy" id="104178"/>
    <lineage>
        <taxon>Eukaryota</taxon>
        <taxon>Metazoa</taxon>
        <taxon>Cnidaria</taxon>
        <taxon>Anthozoa</taxon>
        <taxon>Hexacorallia</taxon>
        <taxon>Scleractinia</taxon>
        <taxon>Fungiina</taxon>
        <taxon>Poritidae</taxon>
        <taxon>Porites</taxon>
    </lineage>
</organism>
<proteinExistence type="predicted"/>
<dbReference type="EMBL" id="CALNXI010001577">
    <property type="protein sequence ID" value="CAH3172498.1"/>
    <property type="molecule type" value="Genomic_DNA"/>
</dbReference>
<comment type="caution">
    <text evidence="2">The sequence shown here is derived from an EMBL/GenBank/DDBJ whole genome shotgun (WGS) entry which is preliminary data.</text>
</comment>
<reference evidence="2 3" key="1">
    <citation type="submission" date="2022-05" db="EMBL/GenBank/DDBJ databases">
        <authorList>
            <consortium name="Genoscope - CEA"/>
            <person name="William W."/>
        </authorList>
    </citation>
    <scope>NUCLEOTIDE SEQUENCE [LARGE SCALE GENOMIC DNA]</scope>
</reference>
<accession>A0ABN8R3S6</accession>